<dbReference type="EC" id="7.4.2.10" evidence="14"/>
<evidence type="ECO:0000256" key="8">
    <source>
        <dbReference type="ARBA" id="ARBA00022801"/>
    </source>
</evidence>
<evidence type="ECO:0000259" key="17">
    <source>
        <dbReference type="PROSITE" id="PS50893"/>
    </source>
</evidence>
<evidence type="ECO:0000256" key="6">
    <source>
        <dbReference type="ARBA" id="ARBA00022737"/>
    </source>
</evidence>
<evidence type="ECO:0000256" key="11">
    <source>
        <dbReference type="ARBA" id="ARBA00023136"/>
    </source>
</evidence>
<dbReference type="SMART" id="SM00382">
    <property type="entry name" value="AAA"/>
    <property type="match status" value="2"/>
</dbReference>
<evidence type="ECO:0000256" key="4">
    <source>
        <dbReference type="ARBA" id="ARBA00022475"/>
    </source>
</evidence>
<evidence type="ECO:0000256" key="14">
    <source>
        <dbReference type="ARBA" id="ARBA00039050"/>
    </source>
</evidence>
<keyword evidence="8" id="KW-0378">Hydrolase</keyword>
<sequence>MLDSTTGGPIARIEKLRVEFQTKDGPVVGVEDVSFDINSGETVCVVGESGSGKSVSSLSLMRLVEYGGGEIANGRLLFERKQGGEIDLAQTGQGMMRGIRGNEIGMIFQEPMTALNPVFTVGRQLTEGLRVHKGMNRAEAEARALELLRQVRIPEPERRLKQYPHELSGGMRQRVVIAMALACEPRLLIADEPTTALDVTIQAEILALIDRLKRETGTAVMFITHDMSVVAQMADRVVVMFRGNKVEEGRVEQIFESPQHPYTQALLAAVPKLGEMTGKALPEPMRLLGHKDSEVKPIKGQDKVLLNVQGLTTRFPVRGGFFRRHISNVHAVEDVSFTINKGQTLSLVGESGCGKSSAGRSILRLVEPMKGKIELDGVDVMALSAEQLREERREMQMIFQDPFASLNPQMQLADQVAEPIHNYRTETGSAVMDRVAGLFDRVELPRSFMRRYPHELSGGQRQRIAIARALALNPKLIVSDEAVSALDVSVQAQVLNLMMELQADLGLSYLFISHDMAVVERVSHNVGVMYLGRIVELGPRQAVFENPQHPYTQALMKAVPIADPRKRKSEKDLNFKPIPSPIHPVDYRPAPSEYNEVSPGHFVLTTDSGY</sequence>
<dbReference type="Gene3D" id="3.40.50.300">
    <property type="entry name" value="P-loop containing nucleotide triphosphate hydrolases"/>
    <property type="match status" value="2"/>
</dbReference>
<protein>
    <recommendedName>
        <fullName evidence="15">Glutathione import ATP-binding protein GsiA</fullName>
        <ecNumber evidence="14">7.4.2.10</ecNumber>
    </recommendedName>
</protein>
<accession>A0ABY8QGT7</accession>
<dbReference type="InterPro" id="IPR050319">
    <property type="entry name" value="ABC_transp_ATP-bind"/>
</dbReference>
<keyword evidence="19" id="KW-1185">Reference proteome</keyword>
<dbReference type="InterPro" id="IPR027417">
    <property type="entry name" value="P-loop_NTPase"/>
</dbReference>
<keyword evidence="11" id="KW-0472">Membrane</keyword>
<dbReference type="InterPro" id="IPR013563">
    <property type="entry name" value="Oligopep_ABC_C"/>
</dbReference>
<dbReference type="PROSITE" id="PS00211">
    <property type="entry name" value="ABC_TRANSPORTER_1"/>
    <property type="match status" value="2"/>
</dbReference>
<dbReference type="PANTHER" id="PTHR43776">
    <property type="entry name" value="TRANSPORT ATP-BINDING PROTEIN"/>
    <property type="match status" value="1"/>
</dbReference>
<dbReference type="Pfam" id="PF08352">
    <property type="entry name" value="oligo_HPY"/>
    <property type="match status" value="2"/>
</dbReference>
<dbReference type="SUPFAM" id="SSF52540">
    <property type="entry name" value="P-loop containing nucleoside triphosphate hydrolases"/>
    <property type="match status" value="2"/>
</dbReference>
<evidence type="ECO:0000256" key="2">
    <source>
        <dbReference type="ARBA" id="ARBA00011469"/>
    </source>
</evidence>
<evidence type="ECO:0000313" key="19">
    <source>
        <dbReference type="Proteomes" id="UP001241605"/>
    </source>
</evidence>
<keyword evidence="7" id="KW-0547">Nucleotide-binding</keyword>
<organism evidence="18 19">
    <name type="scientific">Tropicibacter oceani</name>
    <dbReference type="NCBI Taxonomy" id="3058420"/>
    <lineage>
        <taxon>Bacteria</taxon>
        <taxon>Pseudomonadati</taxon>
        <taxon>Pseudomonadota</taxon>
        <taxon>Alphaproteobacteria</taxon>
        <taxon>Rhodobacterales</taxon>
        <taxon>Roseobacteraceae</taxon>
        <taxon>Tropicibacter</taxon>
    </lineage>
</organism>
<evidence type="ECO:0000256" key="1">
    <source>
        <dbReference type="ARBA" id="ARBA00004417"/>
    </source>
</evidence>
<evidence type="ECO:0000256" key="13">
    <source>
        <dbReference type="ARBA" id="ARBA00038416"/>
    </source>
</evidence>
<keyword evidence="9 18" id="KW-0067">ATP-binding</keyword>
<dbReference type="PROSITE" id="PS50893">
    <property type="entry name" value="ABC_TRANSPORTER_2"/>
    <property type="match status" value="2"/>
</dbReference>
<gene>
    <name evidence="18" type="ORF">QF118_15105</name>
</gene>
<comment type="subcellular location">
    <subcellularLocation>
        <location evidence="1">Cell inner membrane</location>
        <topology evidence="1">Peripheral membrane protein</topology>
    </subcellularLocation>
</comment>
<dbReference type="RefSeq" id="WP_282299870.1">
    <property type="nucleotide sequence ID" value="NZ_CP124616.1"/>
</dbReference>
<reference evidence="18 19" key="1">
    <citation type="submission" date="2023-05" db="EMBL/GenBank/DDBJ databases">
        <title>YMD87, complete Genome.</title>
        <authorList>
            <person name="Zhang J."/>
            <person name="Xu X."/>
        </authorList>
    </citation>
    <scope>NUCLEOTIDE SEQUENCE [LARGE SCALE GENOMIC DNA]</scope>
    <source>
        <strain evidence="18 19">YMD87</strain>
    </source>
</reference>
<dbReference type="NCBIfam" id="NF008453">
    <property type="entry name" value="PRK11308.1"/>
    <property type="match status" value="2"/>
</dbReference>
<comment type="catalytic activity">
    <reaction evidence="16">
        <text>glutathione(out) + ATP + H2O = glutathione(in) + ADP + phosphate + H(+)</text>
        <dbReference type="Rhea" id="RHEA:29791"/>
        <dbReference type="ChEBI" id="CHEBI:15377"/>
        <dbReference type="ChEBI" id="CHEBI:15378"/>
        <dbReference type="ChEBI" id="CHEBI:30616"/>
        <dbReference type="ChEBI" id="CHEBI:43474"/>
        <dbReference type="ChEBI" id="CHEBI:57925"/>
        <dbReference type="ChEBI" id="CHEBI:456216"/>
        <dbReference type="EC" id="7.4.2.10"/>
    </reaction>
</comment>
<comment type="similarity">
    <text evidence="13">Belongs to the ABC transporter superfamily. Glutathione importer (TC 3.A.1.5.11) family.</text>
</comment>
<evidence type="ECO:0000256" key="10">
    <source>
        <dbReference type="ARBA" id="ARBA00022967"/>
    </source>
</evidence>
<evidence type="ECO:0000256" key="5">
    <source>
        <dbReference type="ARBA" id="ARBA00022519"/>
    </source>
</evidence>
<dbReference type="InterPro" id="IPR017871">
    <property type="entry name" value="ABC_transporter-like_CS"/>
</dbReference>
<dbReference type="CDD" id="cd03257">
    <property type="entry name" value="ABC_NikE_OppD_transporters"/>
    <property type="match status" value="2"/>
</dbReference>
<dbReference type="NCBIfam" id="NF007739">
    <property type="entry name" value="PRK10419.1"/>
    <property type="match status" value="2"/>
</dbReference>
<comment type="function">
    <text evidence="12">Part of the ABC transporter complex GsiABCD involved in glutathione import. Responsible for energy coupling to the transport system.</text>
</comment>
<keyword evidence="6" id="KW-0677">Repeat</keyword>
<evidence type="ECO:0000256" key="15">
    <source>
        <dbReference type="ARBA" id="ARBA00041187"/>
    </source>
</evidence>
<proteinExistence type="inferred from homology"/>
<evidence type="ECO:0000256" key="16">
    <source>
        <dbReference type="ARBA" id="ARBA00047640"/>
    </source>
</evidence>
<evidence type="ECO:0000313" key="18">
    <source>
        <dbReference type="EMBL" id="WGW03241.1"/>
    </source>
</evidence>
<comment type="subunit">
    <text evidence="2">The complex is composed of two ATP-binding proteins (GsiA), two transmembrane proteins (GsiC and GsiD) and a solute-binding protein (GsiB).</text>
</comment>
<dbReference type="InterPro" id="IPR003439">
    <property type="entry name" value="ABC_transporter-like_ATP-bd"/>
</dbReference>
<evidence type="ECO:0000256" key="12">
    <source>
        <dbReference type="ARBA" id="ARBA00037530"/>
    </source>
</evidence>
<dbReference type="EMBL" id="CP124616">
    <property type="protein sequence ID" value="WGW03241.1"/>
    <property type="molecule type" value="Genomic_DNA"/>
</dbReference>
<evidence type="ECO:0000256" key="3">
    <source>
        <dbReference type="ARBA" id="ARBA00022448"/>
    </source>
</evidence>
<dbReference type="Pfam" id="PF00005">
    <property type="entry name" value="ABC_tran"/>
    <property type="match status" value="2"/>
</dbReference>
<evidence type="ECO:0000256" key="7">
    <source>
        <dbReference type="ARBA" id="ARBA00022741"/>
    </source>
</evidence>
<dbReference type="GO" id="GO:0005524">
    <property type="term" value="F:ATP binding"/>
    <property type="evidence" value="ECO:0007669"/>
    <property type="project" value="UniProtKB-KW"/>
</dbReference>
<keyword evidence="10" id="KW-1278">Translocase</keyword>
<keyword evidence="3" id="KW-0813">Transport</keyword>
<name>A0ABY8QGT7_9RHOB</name>
<dbReference type="Proteomes" id="UP001241605">
    <property type="component" value="Chromosome"/>
</dbReference>
<dbReference type="InterPro" id="IPR003593">
    <property type="entry name" value="AAA+_ATPase"/>
</dbReference>
<keyword evidence="4" id="KW-1003">Cell membrane</keyword>
<dbReference type="PANTHER" id="PTHR43776:SF15">
    <property type="entry name" value="GLUTATHIONE IMPORT ATP-BINDING PROTEIN GSIA"/>
    <property type="match status" value="1"/>
</dbReference>
<feature type="domain" description="ABC transporter" evidence="17">
    <location>
        <begin position="306"/>
        <end position="556"/>
    </location>
</feature>
<keyword evidence="5" id="KW-0997">Cell inner membrane</keyword>
<feature type="domain" description="ABC transporter" evidence="17">
    <location>
        <begin position="11"/>
        <end position="267"/>
    </location>
</feature>
<evidence type="ECO:0000256" key="9">
    <source>
        <dbReference type="ARBA" id="ARBA00022840"/>
    </source>
</evidence>